<feature type="non-terminal residue" evidence="2">
    <location>
        <position position="1"/>
    </location>
</feature>
<evidence type="ECO:0000313" key="3">
    <source>
        <dbReference type="Proteomes" id="UP001432322"/>
    </source>
</evidence>
<sequence length="134" mass="15183">LHQIAKMLRLFLLLIFAVNQCYGDIYRWVNVTGEIFCIDANQSSHPVLDGSVDLMELDYAPSGGFWRIFTDTDDHNNTTQLLNSNKFEVSGSHWEESYDVKCHMGVKTSEATYDGFSCIGGLTPGRAYLSRENY</sequence>
<feature type="chain" id="PRO_5043730777" description="C-type lectin" evidence="1">
    <location>
        <begin position="24"/>
        <end position="134"/>
    </location>
</feature>
<organism evidence="2 3">
    <name type="scientific">Pristionchus fissidentatus</name>
    <dbReference type="NCBI Taxonomy" id="1538716"/>
    <lineage>
        <taxon>Eukaryota</taxon>
        <taxon>Metazoa</taxon>
        <taxon>Ecdysozoa</taxon>
        <taxon>Nematoda</taxon>
        <taxon>Chromadorea</taxon>
        <taxon>Rhabditida</taxon>
        <taxon>Rhabditina</taxon>
        <taxon>Diplogasteromorpha</taxon>
        <taxon>Diplogasteroidea</taxon>
        <taxon>Neodiplogasteridae</taxon>
        <taxon>Pristionchus</taxon>
    </lineage>
</organism>
<evidence type="ECO:0000256" key="1">
    <source>
        <dbReference type="SAM" id="SignalP"/>
    </source>
</evidence>
<keyword evidence="1" id="KW-0732">Signal</keyword>
<evidence type="ECO:0008006" key="4">
    <source>
        <dbReference type="Google" id="ProtNLM"/>
    </source>
</evidence>
<dbReference type="Proteomes" id="UP001432322">
    <property type="component" value="Unassembled WGS sequence"/>
</dbReference>
<keyword evidence="3" id="KW-1185">Reference proteome</keyword>
<comment type="caution">
    <text evidence="2">The sequence shown here is derived from an EMBL/GenBank/DDBJ whole genome shotgun (WGS) entry which is preliminary data.</text>
</comment>
<proteinExistence type="predicted"/>
<feature type="non-terminal residue" evidence="2">
    <location>
        <position position="134"/>
    </location>
</feature>
<protein>
    <recommendedName>
        <fullName evidence="4">C-type lectin</fullName>
    </recommendedName>
</protein>
<feature type="signal peptide" evidence="1">
    <location>
        <begin position="1"/>
        <end position="23"/>
    </location>
</feature>
<evidence type="ECO:0000313" key="2">
    <source>
        <dbReference type="EMBL" id="GMT27698.1"/>
    </source>
</evidence>
<dbReference type="EMBL" id="BTSY01000005">
    <property type="protein sequence ID" value="GMT27698.1"/>
    <property type="molecule type" value="Genomic_DNA"/>
</dbReference>
<name>A0AAV5WAH2_9BILA</name>
<reference evidence="2" key="1">
    <citation type="submission" date="2023-10" db="EMBL/GenBank/DDBJ databases">
        <title>Genome assembly of Pristionchus species.</title>
        <authorList>
            <person name="Yoshida K."/>
            <person name="Sommer R.J."/>
        </authorList>
    </citation>
    <scope>NUCLEOTIDE SEQUENCE</scope>
    <source>
        <strain evidence="2">RS5133</strain>
    </source>
</reference>
<gene>
    <name evidence="2" type="ORF">PFISCL1PPCAC_18995</name>
</gene>
<accession>A0AAV5WAH2</accession>
<dbReference type="AlphaFoldDB" id="A0AAV5WAH2"/>